<organism evidence="2">
    <name type="scientific">Ixodes ricinus</name>
    <name type="common">Common tick</name>
    <name type="synonym">Acarus ricinus</name>
    <dbReference type="NCBI Taxonomy" id="34613"/>
    <lineage>
        <taxon>Eukaryota</taxon>
        <taxon>Metazoa</taxon>
        <taxon>Ecdysozoa</taxon>
        <taxon>Arthropoda</taxon>
        <taxon>Chelicerata</taxon>
        <taxon>Arachnida</taxon>
        <taxon>Acari</taxon>
        <taxon>Parasitiformes</taxon>
        <taxon>Ixodida</taxon>
        <taxon>Ixodoidea</taxon>
        <taxon>Ixodidae</taxon>
        <taxon>Ixodinae</taxon>
        <taxon>Ixodes</taxon>
    </lineage>
</organism>
<accession>A0A6B0U989</accession>
<sequence>MSVFFMVMASFTFLPLIHSVARELDAIAEPQPKVLNFASTIFPCSSTLIWSFMTSPQAGAPTRPVPTFSSFLFNEPTLRGFS</sequence>
<reference evidence="2" key="1">
    <citation type="submission" date="2019-12" db="EMBL/GenBank/DDBJ databases">
        <title>An insight into the sialome of adult female Ixodes ricinus ticks feeding for 6 days.</title>
        <authorList>
            <person name="Perner J."/>
            <person name="Ribeiro J.M.C."/>
        </authorList>
    </citation>
    <scope>NUCLEOTIDE SEQUENCE</scope>
    <source>
        <strain evidence="2">Semi-engorged</strain>
        <tissue evidence="2">Salivary glands</tissue>
    </source>
</reference>
<keyword evidence="1" id="KW-0732">Signal</keyword>
<name>A0A6B0U989_IXORI</name>
<feature type="chain" id="PRO_5025622037" evidence="1">
    <location>
        <begin position="20"/>
        <end position="82"/>
    </location>
</feature>
<dbReference type="AlphaFoldDB" id="A0A6B0U989"/>
<protein>
    <submittedName>
        <fullName evidence="2">Putative secreted protein</fullName>
    </submittedName>
</protein>
<dbReference type="EMBL" id="GIFC01002593">
    <property type="protein sequence ID" value="MXU84676.1"/>
    <property type="molecule type" value="Transcribed_RNA"/>
</dbReference>
<evidence type="ECO:0000256" key="1">
    <source>
        <dbReference type="SAM" id="SignalP"/>
    </source>
</evidence>
<proteinExistence type="predicted"/>
<evidence type="ECO:0000313" key="2">
    <source>
        <dbReference type="EMBL" id="MXU84676.1"/>
    </source>
</evidence>
<feature type="signal peptide" evidence="1">
    <location>
        <begin position="1"/>
        <end position="19"/>
    </location>
</feature>